<keyword evidence="9 11" id="KW-0030">Aminoacyl-tRNA synthetase</keyword>
<comment type="caution">
    <text evidence="13">The sequence shown here is derived from an EMBL/GenBank/DDBJ whole genome shotgun (WGS) entry which is preliminary data.</text>
</comment>
<sequence>MSTNDLLFELGTEELPPTALKRLRNALEQHFVDGLDKTGLQHGTCKSFASPRRLALLIEDVATRQADREIEKRGPAVAAAFDADGNPTKAAEGFARSCGTSVDQLERMSTDKGEWLYYKVEEKGKDAAELLPQIAMDALNQLPIPKRMRWGASDAEFVRPVHWLLFLHGNDVVPCTLLDTEAGKQSFGHRFHYPQAIDINKPGDYAAALSDKGFVIADFDQRREAIRKQVETTAKELGGEVEFDEDLLDEVTALVEWPVPVAGGFEQSFLEVPHEALILTMKKNQKYFHLVDSDGNLLPHFITISNIDSSNPGVISEGNERVIRPRLADAMFFWQQDGKKRLEDHIESLRKVVFQNKLGNMHEKSERVALLAATIAASIGGDQDMAVRAARLSRCDLMTEMVNEFADMQGVMGRYQALRDGENGEIASAMEEFYLPRFSGDILPQTKTGIAIALAERLDTLVGIFGIGQKPTGDKDPFALRRASIAILRMLRELQLPLSLDTLLEEAKTALGERVTEKAVVAEVKAYMLERLRGIYAEAGTDADTFQAVAKVNPQTLDDFDARISAVSAFRELAEAESLSAANKRIHNLLKKVEGDLPAEIDTALFEKDAESLLLEQLTQTQQQVAPLIASREYTQALQSMAQLRDVTDSYFDDVMVMAEDMAIRNNRLAMLNRLNGLFLEVADISALQG</sequence>
<evidence type="ECO:0000256" key="5">
    <source>
        <dbReference type="ARBA" id="ARBA00022598"/>
    </source>
</evidence>
<dbReference type="STRING" id="2340.JV46_11840"/>
<dbReference type="GeneID" id="86991275"/>
<dbReference type="GO" id="GO:0005524">
    <property type="term" value="F:ATP binding"/>
    <property type="evidence" value="ECO:0007669"/>
    <property type="project" value="UniProtKB-UniRule"/>
</dbReference>
<comment type="subunit">
    <text evidence="3 11">Tetramer of two alpha and two beta subunits.</text>
</comment>
<dbReference type="PRINTS" id="PR01045">
    <property type="entry name" value="TRNASYNTHGB"/>
</dbReference>
<dbReference type="PANTHER" id="PTHR30075:SF2">
    <property type="entry name" value="GLYCINE--TRNA LIGASE, CHLOROPLASTIC_MITOCHONDRIAL 2"/>
    <property type="match status" value="1"/>
</dbReference>
<keyword evidence="7 11" id="KW-0067">ATP-binding</keyword>
<dbReference type="PATRIC" id="fig|2340.3.peg.1051"/>
<dbReference type="InterPro" id="IPR015944">
    <property type="entry name" value="Gly-tRNA-synth_bsu"/>
</dbReference>
<proteinExistence type="inferred from homology"/>
<dbReference type="HAMAP" id="MF_00255">
    <property type="entry name" value="Gly_tRNA_synth_beta"/>
    <property type="match status" value="1"/>
</dbReference>
<keyword evidence="14" id="KW-1185">Reference proteome</keyword>
<dbReference type="GO" id="GO:0006420">
    <property type="term" value="P:arginyl-tRNA aminoacylation"/>
    <property type="evidence" value="ECO:0007669"/>
    <property type="project" value="InterPro"/>
</dbReference>
<evidence type="ECO:0000256" key="4">
    <source>
        <dbReference type="ARBA" id="ARBA00022490"/>
    </source>
</evidence>
<dbReference type="SUPFAM" id="SSF109604">
    <property type="entry name" value="HD-domain/PDEase-like"/>
    <property type="match status" value="1"/>
</dbReference>
<dbReference type="GO" id="GO:0004814">
    <property type="term" value="F:arginine-tRNA ligase activity"/>
    <property type="evidence" value="ECO:0007669"/>
    <property type="project" value="InterPro"/>
</dbReference>
<dbReference type="InterPro" id="IPR006194">
    <property type="entry name" value="Gly-tRNA-synth_heterodimer"/>
</dbReference>
<comment type="similarity">
    <text evidence="2 11">Belongs to the class-II aminoacyl-tRNA synthetase family.</text>
</comment>
<accession>A0A0B0HD55</accession>
<dbReference type="PANTHER" id="PTHR30075">
    <property type="entry name" value="GLYCYL-TRNA SYNTHETASE"/>
    <property type="match status" value="1"/>
</dbReference>
<dbReference type="GO" id="GO:0004820">
    <property type="term" value="F:glycine-tRNA ligase activity"/>
    <property type="evidence" value="ECO:0007669"/>
    <property type="project" value="UniProtKB-UniRule"/>
</dbReference>
<evidence type="ECO:0000256" key="3">
    <source>
        <dbReference type="ARBA" id="ARBA00011209"/>
    </source>
</evidence>
<dbReference type="EC" id="6.1.1.14" evidence="11"/>
<dbReference type="RefSeq" id="WP_043116319.1">
    <property type="nucleotide sequence ID" value="NZ_JRAA01000001.1"/>
</dbReference>
<dbReference type="GO" id="GO:0006426">
    <property type="term" value="P:glycyl-tRNA aminoacylation"/>
    <property type="evidence" value="ECO:0007669"/>
    <property type="project" value="UniProtKB-UniRule"/>
</dbReference>
<dbReference type="PROSITE" id="PS50861">
    <property type="entry name" value="AA_TRNA_LIGASE_II_GLYAB"/>
    <property type="match status" value="1"/>
</dbReference>
<name>A0A0B0HD55_SOVGS</name>
<dbReference type="InterPro" id="IPR008909">
    <property type="entry name" value="DALR_anticod-bd"/>
</dbReference>
<dbReference type="OrthoDB" id="9775440at2"/>
<keyword evidence="5 11" id="KW-0436">Ligase</keyword>
<evidence type="ECO:0000259" key="12">
    <source>
        <dbReference type="Pfam" id="PF05746"/>
    </source>
</evidence>
<evidence type="ECO:0000256" key="2">
    <source>
        <dbReference type="ARBA" id="ARBA00008226"/>
    </source>
</evidence>
<dbReference type="eggNOG" id="COG0751">
    <property type="taxonomic scope" value="Bacteria"/>
</dbReference>
<dbReference type="AlphaFoldDB" id="A0A0B0HD55"/>
<evidence type="ECO:0000256" key="8">
    <source>
        <dbReference type="ARBA" id="ARBA00022917"/>
    </source>
</evidence>
<dbReference type="Pfam" id="PF02092">
    <property type="entry name" value="tRNA_synt_2f"/>
    <property type="match status" value="1"/>
</dbReference>
<comment type="subcellular location">
    <subcellularLocation>
        <location evidence="1 11">Cytoplasm</location>
    </subcellularLocation>
</comment>
<comment type="catalytic activity">
    <reaction evidence="10 11">
        <text>tRNA(Gly) + glycine + ATP = glycyl-tRNA(Gly) + AMP + diphosphate</text>
        <dbReference type="Rhea" id="RHEA:16013"/>
        <dbReference type="Rhea" id="RHEA-COMP:9664"/>
        <dbReference type="Rhea" id="RHEA-COMP:9683"/>
        <dbReference type="ChEBI" id="CHEBI:30616"/>
        <dbReference type="ChEBI" id="CHEBI:33019"/>
        <dbReference type="ChEBI" id="CHEBI:57305"/>
        <dbReference type="ChEBI" id="CHEBI:78442"/>
        <dbReference type="ChEBI" id="CHEBI:78522"/>
        <dbReference type="ChEBI" id="CHEBI:456215"/>
        <dbReference type="EC" id="6.1.1.14"/>
    </reaction>
</comment>
<keyword evidence="4 11" id="KW-0963">Cytoplasm</keyword>
<evidence type="ECO:0000256" key="9">
    <source>
        <dbReference type="ARBA" id="ARBA00023146"/>
    </source>
</evidence>
<evidence type="ECO:0000256" key="10">
    <source>
        <dbReference type="ARBA" id="ARBA00047937"/>
    </source>
</evidence>
<evidence type="ECO:0000313" key="14">
    <source>
        <dbReference type="Proteomes" id="UP000030856"/>
    </source>
</evidence>
<keyword evidence="6 11" id="KW-0547">Nucleotide-binding</keyword>
<evidence type="ECO:0000256" key="6">
    <source>
        <dbReference type="ARBA" id="ARBA00022741"/>
    </source>
</evidence>
<dbReference type="GO" id="GO:0005829">
    <property type="term" value="C:cytosol"/>
    <property type="evidence" value="ECO:0007669"/>
    <property type="project" value="TreeGrafter"/>
</dbReference>
<organism evidence="13 14">
    <name type="scientific">Solemya velum gill symbiont</name>
    <dbReference type="NCBI Taxonomy" id="2340"/>
    <lineage>
        <taxon>Bacteria</taxon>
        <taxon>Pseudomonadati</taxon>
        <taxon>Pseudomonadota</taxon>
        <taxon>Gammaproteobacteria</taxon>
        <taxon>sulfur-oxidizing symbionts</taxon>
    </lineage>
</organism>
<protein>
    <recommendedName>
        <fullName evidence="11">Glycine--tRNA ligase beta subunit</fullName>
        <ecNumber evidence="11">6.1.1.14</ecNumber>
    </recommendedName>
    <alternativeName>
        <fullName evidence="11">Glycyl-tRNA synthetase beta subunit</fullName>
        <shortName evidence="11">GlyRS</shortName>
    </alternativeName>
</protein>
<reference evidence="13 14" key="1">
    <citation type="journal article" date="2014" name="BMC Genomics">
        <title>The genome of the intracellular bacterium of the coastal bivalve, Solemya velum: a blueprint for thriving in and out of symbiosis.</title>
        <authorList>
            <person name="Dmytrenko O."/>
            <person name="Russell S.L."/>
            <person name="Loo W.T."/>
            <person name="Fontanez K.M."/>
            <person name="Liao L."/>
            <person name="Roeselers G."/>
            <person name="Sharma R."/>
            <person name="Stewart F.J."/>
            <person name="Newton I.L."/>
            <person name="Woyke T."/>
            <person name="Wu D."/>
            <person name="Lang J.M."/>
            <person name="Eisen J.A."/>
            <person name="Cavanaugh C.M."/>
        </authorList>
    </citation>
    <scope>NUCLEOTIDE SEQUENCE [LARGE SCALE GENOMIC DNA]</scope>
    <source>
        <strain evidence="13 14">WH</strain>
    </source>
</reference>
<dbReference type="Proteomes" id="UP000030856">
    <property type="component" value="Unassembled WGS sequence"/>
</dbReference>
<keyword evidence="8 11" id="KW-0648">Protein biosynthesis</keyword>
<evidence type="ECO:0000256" key="7">
    <source>
        <dbReference type="ARBA" id="ARBA00022840"/>
    </source>
</evidence>
<evidence type="ECO:0000256" key="1">
    <source>
        <dbReference type="ARBA" id="ARBA00004496"/>
    </source>
</evidence>
<gene>
    <name evidence="11" type="primary">glyS</name>
    <name evidence="13" type="ORF">JV46_11840</name>
</gene>
<feature type="domain" description="DALR anticodon binding" evidence="12">
    <location>
        <begin position="581"/>
        <end position="674"/>
    </location>
</feature>
<dbReference type="EMBL" id="JRAA01000001">
    <property type="protein sequence ID" value="KHF26537.1"/>
    <property type="molecule type" value="Genomic_DNA"/>
</dbReference>
<evidence type="ECO:0000313" key="13">
    <source>
        <dbReference type="EMBL" id="KHF26537.1"/>
    </source>
</evidence>
<evidence type="ECO:0000256" key="11">
    <source>
        <dbReference type="HAMAP-Rule" id="MF_00255"/>
    </source>
</evidence>
<dbReference type="Pfam" id="PF05746">
    <property type="entry name" value="DALR_1"/>
    <property type="match status" value="1"/>
</dbReference>
<dbReference type="NCBIfam" id="TIGR00211">
    <property type="entry name" value="glyS"/>
    <property type="match status" value="1"/>
</dbReference>